<reference evidence="3" key="1">
    <citation type="submission" date="2016-10" db="EMBL/GenBank/DDBJ databases">
        <authorList>
            <person name="Varghese N."/>
            <person name="Submissions S."/>
        </authorList>
    </citation>
    <scope>NUCLEOTIDE SEQUENCE [LARGE SCALE GENOMIC DNA]</scope>
    <source>
        <strain evidence="3">Mob M</strain>
    </source>
</reference>
<evidence type="ECO:0000313" key="2">
    <source>
        <dbReference type="EMBL" id="SFM50328.1"/>
    </source>
</evidence>
<dbReference type="OrthoDB" id="86287at2157"/>
<feature type="transmembrane region" description="Helical" evidence="1">
    <location>
        <begin position="102"/>
        <end position="128"/>
    </location>
</feature>
<dbReference type="EMBL" id="FOUJ01000002">
    <property type="protein sequence ID" value="SFM50328.1"/>
    <property type="molecule type" value="Genomic_DNA"/>
</dbReference>
<feature type="transmembrane region" description="Helical" evidence="1">
    <location>
        <begin position="140"/>
        <end position="161"/>
    </location>
</feature>
<evidence type="ECO:0000256" key="1">
    <source>
        <dbReference type="SAM" id="Phobius"/>
    </source>
</evidence>
<keyword evidence="1" id="KW-0812">Transmembrane</keyword>
<keyword evidence="1" id="KW-1133">Transmembrane helix</keyword>
<dbReference type="RefSeq" id="WP_091935503.1">
    <property type="nucleotide sequence ID" value="NZ_FOUJ01000002.1"/>
</dbReference>
<dbReference type="AlphaFoldDB" id="A0A1I4RDG6"/>
<gene>
    <name evidence="2" type="ORF">SAMN04488696_1515</name>
</gene>
<keyword evidence="3" id="KW-1185">Reference proteome</keyword>
<feature type="transmembrane region" description="Helical" evidence="1">
    <location>
        <begin position="258"/>
        <end position="281"/>
    </location>
</feature>
<protein>
    <submittedName>
        <fullName evidence="2">ABC-2 type transport system permease protein</fullName>
    </submittedName>
</protein>
<sequence length="287" mass="31876">MNNKNIFVIAKKEANDYLHDSGFLIILSICTVIIFASTYIPASMTTATTVLSSINVKMISQFIPLIGIALGFNTVVKERISGSLNVLLTHPVYRDNIITGKIVGTILVLAFIIVFSVLVSTGAVIIFYGRAVEYMELERIFILTIFTFLYACIYLFISVFISINVKTSSEALIYNIIIWLATCVLFGSLLKTTVFILTEQTSVDSVLIMQLLNLSPIHHYAQAIGGSADYGFGGVNAKAAIYGFFDTRYTLTQIFNEFWVNIVILIITPIILLVATFITFLRKDITL</sequence>
<dbReference type="PANTHER" id="PTHR43471">
    <property type="entry name" value="ABC TRANSPORTER PERMEASE"/>
    <property type="match status" value="1"/>
</dbReference>
<accession>A0A1I4RDG6</accession>
<keyword evidence="1" id="KW-0472">Membrane</keyword>
<organism evidence="2 3">
    <name type="scientific">Methanolobus profundi</name>
    <dbReference type="NCBI Taxonomy" id="487685"/>
    <lineage>
        <taxon>Archaea</taxon>
        <taxon>Methanobacteriati</taxon>
        <taxon>Methanobacteriota</taxon>
        <taxon>Stenosarchaea group</taxon>
        <taxon>Methanomicrobia</taxon>
        <taxon>Methanosarcinales</taxon>
        <taxon>Methanosarcinaceae</taxon>
        <taxon>Methanolobus</taxon>
    </lineage>
</organism>
<feature type="transmembrane region" description="Helical" evidence="1">
    <location>
        <begin position="21"/>
        <end position="42"/>
    </location>
</feature>
<dbReference type="Pfam" id="PF12679">
    <property type="entry name" value="ABC2_membrane_2"/>
    <property type="match status" value="1"/>
</dbReference>
<evidence type="ECO:0000313" key="3">
    <source>
        <dbReference type="Proteomes" id="UP000198535"/>
    </source>
</evidence>
<feature type="transmembrane region" description="Helical" evidence="1">
    <location>
        <begin position="173"/>
        <end position="197"/>
    </location>
</feature>
<feature type="transmembrane region" description="Helical" evidence="1">
    <location>
        <begin position="54"/>
        <end position="76"/>
    </location>
</feature>
<dbReference type="GO" id="GO:0005886">
    <property type="term" value="C:plasma membrane"/>
    <property type="evidence" value="ECO:0007669"/>
    <property type="project" value="UniProtKB-SubCell"/>
</dbReference>
<dbReference type="GO" id="GO:0140359">
    <property type="term" value="F:ABC-type transporter activity"/>
    <property type="evidence" value="ECO:0007669"/>
    <property type="project" value="InterPro"/>
</dbReference>
<dbReference type="PANTHER" id="PTHR43471:SF14">
    <property type="entry name" value="ABC-2 TYPE TRANSPORT SYSTEM PERMEASE PROTEIN"/>
    <property type="match status" value="1"/>
</dbReference>
<proteinExistence type="predicted"/>
<dbReference type="STRING" id="487685.SAMN04488696_1515"/>
<name>A0A1I4RDG6_9EURY</name>
<dbReference type="Proteomes" id="UP000198535">
    <property type="component" value="Unassembled WGS sequence"/>
</dbReference>